<evidence type="ECO:0000313" key="3">
    <source>
        <dbReference type="Proteomes" id="UP001150266"/>
    </source>
</evidence>
<feature type="compositionally biased region" description="Low complexity" evidence="1">
    <location>
        <begin position="38"/>
        <end position="55"/>
    </location>
</feature>
<organism evidence="2 3">
    <name type="scientific">Lentinula aciculospora</name>
    <dbReference type="NCBI Taxonomy" id="153920"/>
    <lineage>
        <taxon>Eukaryota</taxon>
        <taxon>Fungi</taxon>
        <taxon>Dikarya</taxon>
        <taxon>Basidiomycota</taxon>
        <taxon>Agaricomycotina</taxon>
        <taxon>Agaricomycetes</taxon>
        <taxon>Agaricomycetidae</taxon>
        <taxon>Agaricales</taxon>
        <taxon>Marasmiineae</taxon>
        <taxon>Omphalotaceae</taxon>
        <taxon>Lentinula</taxon>
    </lineage>
</organism>
<gene>
    <name evidence="2" type="ORF">J3R30DRAFT_3659359</name>
</gene>
<feature type="compositionally biased region" description="Low complexity" evidence="1">
    <location>
        <begin position="156"/>
        <end position="174"/>
    </location>
</feature>
<evidence type="ECO:0008006" key="4">
    <source>
        <dbReference type="Google" id="ProtNLM"/>
    </source>
</evidence>
<feature type="region of interest" description="Disordered" evidence="1">
    <location>
        <begin position="31"/>
        <end position="66"/>
    </location>
</feature>
<comment type="caution">
    <text evidence="2">The sequence shown here is derived from an EMBL/GenBank/DDBJ whole genome shotgun (WGS) entry which is preliminary data.</text>
</comment>
<protein>
    <recommendedName>
        <fullName evidence="4">PH domain-containing protein</fullName>
    </recommendedName>
</protein>
<accession>A0A9W9A552</accession>
<dbReference type="Gene3D" id="2.30.29.30">
    <property type="entry name" value="Pleckstrin-homology domain (PH domain)/Phosphotyrosine-binding domain (PTB)"/>
    <property type="match status" value="1"/>
</dbReference>
<evidence type="ECO:0000313" key="2">
    <source>
        <dbReference type="EMBL" id="KAJ4472997.1"/>
    </source>
</evidence>
<dbReference type="OrthoDB" id="5865767at2759"/>
<name>A0A9W9A552_9AGAR</name>
<feature type="region of interest" description="Disordered" evidence="1">
    <location>
        <begin position="139"/>
        <end position="174"/>
    </location>
</feature>
<sequence length="174" mass="18506">MGSTTSNSSLSVSIPSSASAVSSLVSASSNLGPETRLSSTAPSPITPAPSSTFSTKRFPNGITCPSPNKNDLINSYTLQHAESGLGNDYLKRKNVIRVRMQGEQFLLQARDVTAVVDWIEGLHSAANIALDLDERPMPRGPLFPRRRRRRRRVNITDAGAPDGDSTTGTAAAAV</sequence>
<dbReference type="InterPro" id="IPR011993">
    <property type="entry name" value="PH-like_dom_sf"/>
</dbReference>
<keyword evidence="3" id="KW-1185">Reference proteome</keyword>
<dbReference type="Proteomes" id="UP001150266">
    <property type="component" value="Unassembled WGS sequence"/>
</dbReference>
<dbReference type="PANTHER" id="PTHR37283:SF1">
    <property type="entry name" value="PH DOMAIN-CONTAINING PROTEIN YHR131C"/>
    <property type="match status" value="1"/>
</dbReference>
<proteinExistence type="predicted"/>
<reference evidence="2" key="1">
    <citation type="submission" date="2022-08" db="EMBL/GenBank/DDBJ databases">
        <title>A Global Phylogenomic Analysis of the Shiitake Genus Lentinula.</title>
        <authorList>
            <consortium name="DOE Joint Genome Institute"/>
            <person name="Sierra-Patev S."/>
            <person name="Min B."/>
            <person name="Naranjo-Ortiz M."/>
            <person name="Looney B."/>
            <person name="Konkel Z."/>
            <person name="Slot J.C."/>
            <person name="Sakamoto Y."/>
            <person name="Steenwyk J.L."/>
            <person name="Rokas A."/>
            <person name="Carro J."/>
            <person name="Camarero S."/>
            <person name="Ferreira P."/>
            <person name="Molpeceres G."/>
            <person name="Ruiz-Duenas F.J."/>
            <person name="Serrano A."/>
            <person name="Henrissat B."/>
            <person name="Drula E."/>
            <person name="Hughes K.W."/>
            <person name="Mata J.L."/>
            <person name="Ishikawa N.K."/>
            <person name="Vargas-Isla R."/>
            <person name="Ushijima S."/>
            <person name="Smith C.A."/>
            <person name="Ahrendt S."/>
            <person name="Andreopoulos W."/>
            <person name="He G."/>
            <person name="Labutti K."/>
            <person name="Lipzen A."/>
            <person name="Ng V."/>
            <person name="Riley R."/>
            <person name="Sandor L."/>
            <person name="Barry K."/>
            <person name="Martinez A.T."/>
            <person name="Xiao Y."/>
            <person name="Gibbons J.G."/>
            <person name="Terashima K."/>
            <person name="Grigoriev I.V."/>
            <person name="Hibbett D.S."/>
        </authorList>
    </citation>
    <scope>NUCLEOTIDE SEQUENCE</scope>
    <source>
        <strain evidence="2">JLM2183</strain>
    </source>
</reference>
<dbReference type="AlphaFoldDB" id="A0A9W9A552"/>
<evidence type="ECO:0000256" key="1">
    <source>
        <dbReference type="SAM" id="MobiDB-lite"/>
    </source>
</evidence>
<dbReference type="EMBL" id="JAOTPV010000018">
    <property type="protein sequence ID" value="KAJ4472997.1"/>
    <property type="molecule type" value="Genomic_DNA"/>
</dbReference>
<feature type="compositionally biased region" description="Basic residues" evidence="1">
    <location>
        <begin position="144"/>
        <end position="153"/>
    </location>
</feature>
<dbReference type="SUPFAM" id="SSF50729">
    <property type="entry name" value="PH domain-like"/>
    <property type="match status" value="1"/>
</dbReference>
<dbReference type="PANTHER" id="PTHR37283">
    <property type="entry name" value="PH DOMAIN-CONTAINING PROTEIN YHR131C"/>
    <property type="match status" value="1"/>
</dbReference>